<dbReference type="EMBL" id="MNAD01000423">
    <property type="protein sequence ID" value="OJT13147.1"/>
    <property type="molecule type" value="Genomic_DNA"/>
</dbReference>
<keyword evidence="2" id="KW-1185">Reference proteome</keyword>
<dbReference type="Gene3D" id="3.40.50.150">
    <property type="entry name" value="Vaccinia Virus protein VP39"/>
    <property type="match status" value="1"/>
</dbReference>
<protein>
    <submittedName>
        <fullName evidence="1">Protein N-methyltransferase NNT1</fullName>
    </submittedName>
</protein>
<gene>
    <name evidence="1" type="ORF">TRAPUB_10302</name>
</gene>
<accession>A0A1M2VZV9</accession>
<dbReference type="SUPFAM" id="SSF53335">
    <property type="entry name" value="S-adenosyl-L-methionine-dependent methyltransferases"/>
    <property type="match status" value="1"/>
</dbReference>
<dbReference type="PANTHER" id="PTHR14614">
    <property type="entry name" value="HEPATOCELLULAR CARCINOMA-ASSOCIATED ANTIGEN"/>
    <property type="match status" value="1"/>
</dbReference>
<dbReference type="AlphaFoldDB" id="A0A1M2VZV9"/>
<dbReference type="GO" id="GO:0032259">
    <property type="term" value="P:methylation"/>
    <property type="evidence" value="ECO:0007669"/>
    <property type="project" value="UniProtKB-KW"/>
</dbReference>
<dbReference type="GO" id="GO:0005737">
    <property type="term" value="C:cytoplasm"/>
    <property type="evidence" value="ECO:0007669"/>
    <property type="project" value="TreeGrafter"/>
</dbReference>
<evidence type="ECO:0000313" key="1">
    <source>
        <dbReference type="EMBL" id="OJT13147.1"/>
    </source>
</evidence>
<dbReference type="GO" id="GO:0008757">
    <property type="term" value="F:S-adenosylmethionine-dependent methyltransferase activity"/>
    <property type="evidence" value="ECO:0007669"/>
    <property type="project" value="UniProtKB-ARBA"/>
</dbReference>
<keyword evidence="1" id="KW-0489">Methyltransferase</keyword>
<dbReference type="InterPro" id="IPR019410">
    <property type="entry name" value="Methyltransf_16"/>
</dbReference>
<dbReference type="OrthoDB" id="46564at2759"/>
<dbReference type="PANTHER" id="PTHR14614:SF10">
    <property type="entry name" value="PROTEIN N-TERMINAL AND LYSINE N-METHYLTRANSFERASE EFM7"/>
    <property type="match status" value="1"/>
</dbReference>
<proteinExistence type="predicted"/>
<sequence length="265" mass="28568">MADMDDFLSDTAALYGDTVPLDDGMIRYGPLVLTVAPKEGKASALANTLLADHLFSPSLLLAEFIERGIISLSGKIIVELGAGCALPSLLSSTLSEPPSLVVITDYPDDTIMKNLTANVQRNRPHVNEKCVVHARGYEWGQDVAPLLDIASTHPSHSPDRGFDVVILSDLLHFDRSHDVLLHSLLALLRRAPSARAYVAAGTYTAPHVCAHFVSAAAEAGIVLEEGEVEPVWRGELGVSGGGLDREQLGVRKGMSRWWVGRWVDS</sequence>
<name>A0A1M2VZV9_TRAPU</name>
<organism evidence="1 2">
    <name type="scientific">Trametes pubescens</name>
    <name type="common">White-rot fungus</name>
    <dbReference type="NCBI Taxonomy" id="154538"/>
    <lineage>
        <taxon>Eukaryota</taxon>
        <taxon>Fungi</taxon>
        <taxon>Dikarya</taxon>
        <taxon>Basidiomycota</taxon>
        <taxon>Agaricomycotina</taxon>
        <taxon>Agaricomycetes</taxon>
        <taxon>Polyporales</taxon>
        <taxon>Polyporaceae</taxon>
        <taxon>Trametes</taxon>
    </lineage>
</organism>
<dbReference type="OMA" id="FWIGRWA"/>
<evidence type="ECO:0000313" key="2">
    <source>
        <dbReference type="Proteomes" id="UP000184267"/>
    </source>
</evidence>
<dbReference type="Pfam" id="PF10294">
    <property type="entry name" value="Methyltransf_16"/>
    <property type="match status" value="1"/>
</dbReference>
<dbReference type="Proteomes" id="UP000184267">
    <property type="component" value="Unassembled WGS sequence"/>
</dbReference>
<comment type="caution">
    <text evidence="1">The sequence shown here is derived from an EMBL/GenBank/DDBJ whole genome shotgun (WGS) entry which is preliminary data.</text>
</comment>
<reference evidence="1 2" key="1">
    <citation type="submission" date="2016-10" db="EMBL/GenBank/DDBJ databases">
        <title>Genome sequence of the basidiomycete white-rot fungus Trametes pubescens.</title>
        <authorList>
            <person name="Makela M.R."/>
            <person name="Granchi Z."/>
            <person name="Peng M."/>
            <person name="De Vries R.P."/>
            <person name="Grigoriev I."/>
            <person name="Riley R."/>
            <person name="Hilden K."/>
        </authorList>
    </citation>
    <scope>NUCLEOTIDE SEQUENCE [LARGE SCALE GENOMIC DNA]</scope>
    <source>
        <strain evidence="1 2">FBCC735</strain>
    </source>
</reference>
<dbReference type="InterPro" id="IPR029063">
    <property type="entry name" value="SAM-dependent_MTases_sf"/>
</dbReference>
<keyword evidence="1" id="KW-0808">Transferase</keyword>